<evidence type="ECO:0000313" key="4">
    <source>
        <dbReference type="EMBL" id="MBP2703702.1"/>
    </source>
</evidence>
<dbReference type="Gene3D" id="3.60.40.10">
    <property type="entry name" value="PPM-type phosphatase domain"/>
    <property type="match status" value="1"/>
</dbReference>
<name>A0A940WI76_9ACTN</name>
<dbReference type="InterPro" id="IPR036457">
    <property type="entry name" value="PPM-type-like_dom_sf"/>
</dbReference>
<sequence>MVGVVGGAQPPLPPADDREPGPEPGPIPGVLPEAPPDLLAEDITADITEDITGDLAVSLPGAVPAGVPAAVPAGVPAAVPAGPHGMTYGRPAAPKYAALPAHPRPRTPDLSWSEWYPSDSRRQLVEARERAADERRVTLALREAILPEPGSPAVLPYARIAVRYVPAGKAGSLGGDWYDATTLPDGRMFLAVGDVSGHGLPAIAEMAQLRHALLGLTMTGASPGMLLEWLNALVLNRLDDTTATVVCGYFDPVTRLFTWAHAGHPAPILVRRGGAHQLVAPRGVVLGATPHLRYSVADVRLEPGDLLLMFTDGVVERRTRGLDEGLSLIVRAAAAVPACGDLDAGLDRLVAAIGGPNPEDDTCLLAVGVTGG</sequence>
<organism evidence="4 5">
    <name type="scientific">Microbispora oryzae</name>
    <dbReference type="NCBI Taxonomy" id="2806554"/>
    <lineage>
        <taxon>Bacteria</taxon>
        <taxon>Bacillati</taxon>
        <taxon>Actinomycetota</taxon>
        <taxon>Actinomycetes</taxon>
        <taxon>Streptosporangiales</taxon>
        <taxon>Streptosporangiaceae</taxon>
        <taxon>Microbispora</taxon>
    </lineage>
</organism>
<evidence type="ECO:0000313" key="5">
    <source>
        <dbReference type="Proteomes" id="UP000674234"/>
    </source>
</evidence>
<gene>
    <name evidence="4" type="ORF">JOL79_07790</name>
</gene>
<dbReference type="AlphaFoldDB" id="A0A940WI76"/>
<reference evidence="4" key="1">
    <citation type="submission" date="2021-02" db="EMBL/GenBank/DDBJ databases">
        <title>Draft genome sequence of Microbispora sp. RL4-1S isolated from rice leaves in Thailand.</title>
        <authorList>
            <person name="Muangham S."/>
            <person name="Duangmal K."/>
        </authorList>
    </citation>
    <scope>NUCLEOTIDE SEQUENCE</scope>
    <source>
        <strain evidence="4">RL4-1S</strain>
    </source>
</reference>
<dbReference type="GO" id="GO:0016791">
    <property type="term" value="F:phosphatase activity"/>
    <property type="evidence" value="ECO:0007669"/>
    <property type="project" value="TreeGrafter"/>
</dbReference>
<dbReference type="InterPro" id="IPR001932">
    <property type="entry name" value="PPM-type_phosphatase-like_dom"/>
</dbReference>
<evidence type="ECO:0000256" key="2">
    <source>
        <dbReference type="SAM" id="MobiDB-lite"/>
    </source>
</evidence>
<accession>A0A940WI76</accession>
<dbReference type="SUPFAM" id="SSF81606">
    <property type="entry name" value="PP2C-like"/>
    <property type="match status" value="1"/>
</dbReference>
<dbReference type="Pfam" id="PF07228">
    <property type="entry name" value="SpoIIE"/>
    <property type="match status" value="1"/>
</dbReference>
<evidence type="ECO:0000259" key="3">
    <source>
        <dbReference type="SMART" id="SM00331"/>
    </source>
</evidence>
<keyword evidence="1" id="KW-0378">Hydrolase</keyword>
<proteinExistence type="predicted"/>
<dbReference type="PANTHER" id="PTHR43156:SF2">
    <property type="entry name" value="STAGE II SPORULATION PROTEIN E"/>
    <property type="match status" value="1"/>
</dbReference>
<dbReference type="SMART" id="SM00331">
    <property type="entry name" value="PP2C_SIG"/>
    <property type="match status" value="1"/>
</dbReference>
<feature type="region of interest" description="Disordered" evidence="2">
    <location>
        <begin position="1"/>
        <end position="35"/>
    </location>
</feature>
<protein>
    <submittedName>
        <fullName evidence="4">Serine/threonine-protein phosphatase</fullName>
    </submittedName>
</protein>
<feature type="domain" description="PPM-type phosphatase" evidence="3">
    <location>
        <begin position="155"/>
        <end position="369"/>
    </location>
</feature>
<dbReference type="InterPro" id="IPR052016">
    <property type="entry name" value="Bact_Sigma-Reg"/>
</dbReference>
<dbReference type="PANTHER" id="PTHR43156">
    <property type="entry name" value="STAGE II SPORULATION PROTEIN E-RELATED"/>
    <property type="match status" value="1"/>
</dbReference>
<dbReference type="Proteomes" id="UP000674234">
    <property type="component" value="Unassembled WGS sequence"/>
</dbReference>
<feature type="compositionally biased region" description="Pro residues" evidence="2">
    <location>
        <begin position="22"/>
        <end position="35"/>
    </location>
</feature>
<keyword evidence="5" id="KW-1185">Reference proteome</keyword>
<dbReference type="EMBL" id="JAFCNB010000003">
    <property type="protein sequence ID" value="MBP2703702.1"/>
    <property type="molecule type" value="Genomic_DNA"/>
</dbReference>
<evidence type="ECO:0000256" key="1">
    <source>
        <dbReference type="ARBA" id="ARBA00022801"/>
    </source>
</evidence>
<comment type="caution">
    <text evidence="4">The sequence shown here is derived from an EMBL/GenBank/DDBJ whole genome shotgun (WGS) entry which is preliminary data.</text>
</comment>